<dbReference type="Proteomes" id="UP000818624">
    <property type="component" value="Chromosome 3"/>
</dbReference>
<evidence type="ECO:0000313" key="3">
    <source>
        <dbReference type="Proteomes" id="UP000818624"/>
    </source>
</evidence>
<evidence type="ECO:0000313" key="2">
    <source>
        <dbReference type="EMBL" id="WFD48652.1"/>
    </source>
</evidence>
<name>A0ABY8ESV1_MALFU</name>
<keyword evidence="3" id="KW-1185">Reference proteome</keyword>
<dbReference type="PANTHER" id="PTHR28243">
    <property type="entry name" value="AGL049CP"/>
    <property type="match status" value="1"/>
</dbReference>
<dbReference type="InterPro" id="IPR012349">
    <property type="entry name" value="Split_barrel_FMN-bd"/>
</dbReference>
<organism evidence="2 3">
    <name type="scientific">Malassezia furfur</name>
    <name type="common">Pityriasis versicolor infection agent</name>
    <name type="synonym">Pityrosporum furfur</name>
    <dbReference type="NCBI Taxonomy" id="55194"/>
    <lineage>
        <taxon>Eukaryota</taxon>
        <taxon>Fungi</taxon>
        <taxon>Dikarya</taxon>
        <taxon>Basidiomycota</taxon>
        <taxon>Ustilaginomycotina</taxon>
        <taxon>Malasseziomycetes</taxon>
        <taxon>Malasseziales</taxon>
        <taxon>Malasseziaceae</taxon>
        <taxon>Malassezia</taxon>
    </lineage>
</organism>
<proteinExistence type="predicted"/>
<evidence type="ECO:0000259" key="1">
    <source>
        <dbReference type="Pfam" id="PF12766"/>
    </source>
</evidence>
<dbReference type="EMBL" id="CP046236">
    <property type="protein sequence ID" value="WFD48652.1"/>
    <property type="molecule type" value="Genomic_DNA"/>
</dbReference>
<dbReference type="PANTHER" id="PTHR28243:SF1">
    <property type="entry name" value="PYRIDOXAMINE 5'-PHOSPHATE OXIDASE ALR4036 FAMILY FMN-BINDING DOMAIN-CONTAINING PROTEIN"/>
    <property type="match status" value="1"/>
</dbReference>
<dbReference type="Pfam" id="PF12766">
    <property type="entry name" value="Pyridox_oxase_2"/>
    <property type="match status" value="1"/>
</dbReference>
<gene>
    <name evidence="2" type="primary">dus2_1</name>
    <name evidence="2" type="ORF">GLX27_003322</name>
</gene>
<dbReference type="EC" id="1.3.1.91" evidence="2"/>
<reference evidence="2 3" key="1">
    <citation type="journal article" date="2020" name="Elife">
        <title>Loss of centromere function drives karyotype evolution in closely related Malassezia species.</title>
        <authorList>
            <person name="Sankaranarayanan S.R."/>
            <person name="Ianiri G."/>
            <person name="Coelho M.A."/>
            <person name="Reza M.H."/>
            <person name="Thimmappa B.C."/>
            <person name="Ganguly P."/>
            <person name="Vadnala R.N."/>
            <person name="Sun S."/>
            <person name="Siddharthan R."/>
            <person name="Tellgren-Roth C."/>
            <person name="Dawson T.L."/>
            <person name="Heitman J."/>
            <person name="Sanyal K."/>
        </authorList>
    </citation>
    <scope>NUCLEOTIDE SEQUENCE [LARGE SCALE GENOMIC DNA]</scope>
    <source>
        <strain evidence="2">CBS14141</strain>
    </source>
</reference>
<dbReference type="GO" id="GO:0102264">
    <property type="term" value="F:tRNA-dihydrouridine20 synthase activity"/>
    <property type="evidence" value="ECO:0007669"/>
    <property type="project" value="UniProtKB-EC"/>
</dbReference>
<protein>
    <submittedName>
        <fullName evidence="2">tRNA-dihydrouridine(20) synthase [NAD(P)(+)]</fullName>
        <ecNumber evidence="2">1.3.1.91</ecNumber>
    </submittedName>
</protein>
<dbReference type="SUPFAM" id="SSF50475">
    <property type="entry name" value="FMN-binding split barrel"/>
    <property type="match status" value="1"/>
</dbReference>
<feature type="domain" description="Pyridoxamine 5'-phosphate oxidase Alr4036 family FMN-binding" evidence="1">
    <location>
        <begin position="3"/>
        <end position="94"/>
    </location>
</feature>
<dbReference type="InterPro" id="IPR024624">
    <property type="entry name" value="Pyridox_Oxase_Alr4036_FMN-bd"/>
</dbReference>
<keyword evidence="2" id="KW-0560">Oxidoreductase</keyword>
<dbReference type="Gene3D" id="2.30.110.10">
    <property type="entry name" value="Electron Transport, Fmn-binding Protein, Chain A"/>
    <property type="match status" value="1"/>
</dbReference>
<accession>A0ABY8ESV1</accession>
<sequence>MIPAWKARIQEALANPKGDRSAGYYALASVCGGAPHVRHVVHRGFLRDSTTLVTTTDVRAPKVEEIRAQPAVELAWWIAPAKVQFRISGTATVLPHAEHAWRGLESGDLDAERERVWHALGPGLQDTFRGAPPGVPLADAAHAPPPEVDASSIPTSFALLLIEPHKVDVLDLAEMKRTVYERTEEHWSETKVTP</sequence>